<comment type="caution">
    <text evidence="1">The sequence shown here is derived from an EMBL/GenBank/DDBJ whole genome shotgun (WGS) entry which is preliminary data.</text>
</comment>
<dbReference type="SUPFAM" id="SSF51126">
    <property type="entry name" value="Pectin lyase-like"/>
    <property type="match status" value="1"/>
</dbReference>
<accession>A0A150JDX1</accession>
<accession>A0A150JKM0</accession>
<evidence type="ECO:0000313" key="3">
    <source>
        <dbReference type="Proteomes" id="UP000092420"/>
    </source>
</evidence>
<dbReference type="EMBL" id="LNJB01000001">
    <property type="protein sequence ID" value="KYC55411.1"/>
    <property type="molecule type" value="Genomic_DNA"/>
</dbReference>
<accession>A0A150JK43</accession>
<dbReference type="InterPro" id="IPR006626">
    <property type="entry name" value="PbH1"/>
</dbReference>
<dbReference type="InterPro" id="IPR011050">
    <property type="entry name" value="Pectin_lyase_fold/virulence"/>
</dbReference>
<dbReference type="InterPro" id="IPR012334">
    <property type="entry name" value="Pectin_lyas_fold"/>
</dbReference>
<dbReference type="EMBL" id="LNJE01000009">
    <property type="protein sequence ID" value="KYC57780.1"/>
    <property type="molecule type" value="Genomic_DNA"/>
</dbReference>
<organism evidence="1 3">
    <name type="scientific">Candidatus Methanofastidiosum methylothiophilum</name>
    <dbReference type="NCBI Taxonomy" id="1705564"/>
    <lineage>
        <taxon>Archaea</taxon>
        <taxon>Methanobacteriati</taxon>
        <taxon>Methanobacteriota</taxon>
        <taxon>Stenosarchaea group</taxon>
        <taxon>Candidatus Methanofastidiosia</taxon>
        <taxon>Candidatus Methanofastidiosales</taxon>
        <taxon>Candidatus Methanofastidiosaceae</taxon>
        <taxon>Candidatus Methanofastidiosum</taxon>
    </lineage>
</organism>
<name>A0A150JDX1_9EURY</name>
<protein>
    <recommendedName>
        <fullName evidence="4">Right handed beta helix domain-containing protein</fullName>
    </recommendedName>
</protein>
<reference evidence="1 3" key="1">
    <citation type="journal article" date="2016" name="ISME J.">
        <title>Chasing the elusive Euryarchaeota class WSA2: genomes reveal a uniquely fastidious methyl-reducing methanogen.</title>
        <authorList>
            <person name="Nobu M.K."/>
            <person name="Narihiro T."/>
            <person name="Kuroda K."/>
            <person name="Mei R."/>
            <person name="Liu W.T."/>
        </authorList>
    </citation>
    <scope>NUCLEOTIDE SEQUENCE [LARGE SCALE GENOMIC DNA]</scope>
    <source>
        <strain evidence="1">ADurb1013_Bin02101</strain>
        <strain evidence="2">ADurb1213_Bin02801</strain>
    </source>
</reference>
<evidence type="ECO:0000313" key="2">
    <source>
        <dbReference type="EMBL" id="KYC57780.1"/>
    </source>
</evidence>
<dbReference type="Proteomes" id="UP000092420">
    <property type="component" value="Unassembled WGS sequence"/>
</dbReference>
<gene>
    <name evidence="1" type="ORF">AN188_00060</name>
    <name evidence="2" type="ORF">APG09_00921</name>
</gene>
<evidence type="ECO:0000313" key="1">
    <source>
        <dbReference type="EMBL" id="KYC55411.1"/>
    </source>
</evidence>
<proteinExistence type="predicted"/>
<sequence length="350" mass="37675">MKKTTSVIILGIFVASIFIAINTASASRVDVYAGKNTLDNGNNLINTILSAKNGDIIRVHAGTYSITKNITISSENIKIIGDDPFKTIIDASGNSGNLITTTKNNITIKNFTIKNSAKDALSLGSDSTVSNCIITDNKGYAIYGDLNITIDYCYIENNGLDGIKINRNGKVNNVISINNIGNNIRAGEYSTIKNCLTTGSKTNDGISVDNRSSIINCTSSKNYGNGIKFKGKGEIINCITTDNKISGINGSSEVSVTYTNSWNNKNNYLKVTQGKGCISKDPKFTSGNYSWNNWINGKKVDYFLSKDSPSINSGSITSETLELLNGWSTTIDGVCDSKVVDMGFHFASKC</sequence>
<evidence type="ECO:0008006" key="4">
    <source>
        <dbReference type="Google" id="ProtNLM"/>
    </source>
</evidence>
<dbReference type="AlphaFoldDB" id="A0A150JDX1"/>
<dbReference type="SMART" id="SM00710">
    <property type="entry name" value="PbH1"/>
    <property type="match status" value="3"/>
</dbReference>
<dbReference type="Gene3D" id="2.160.20.10">
    <property type="entry name" value="Single-stranded right-handed beta-helix, Pectin lyase-like"/>
    <property type="match status" value="1"/>
</dbReference>